<dbReference type="OrthoDB" id="9794628at2"/>
<dbReference type="InterPro" id="IPR036513">
    <property type="entry name" value="STAS_dom_sf"/>
</dbReference>
<proteinExistence type="inferred from homology"/>
<keyword evidence="5" id="KW-1185">Reference proteome</keyword>
<sequence length="98" mass="10873">MKITKSKENSALTLALNGRLDTNTAPELETELKASLNGIETLVIDMEELAYLSSAGLRVILAAQKQMNKQGRMIIRKVNDMVMEVFEVTGFTDILTIE</sequence>
<evidence type="ECO:0000313" key="4">
    <source>
        <dbReference type="EMBL" id="RHJ89623.1"/>
    </source>
</evidence>
<comment type="similarity">
    <text evidence="1 2">Belongs to the anti-sigma-factor antagonist family.</text>
</comment>
<name>A0A415E753_9FIRM</name>
<dbReference type="SUPFAM" id="SSF52091">
    <property type="entry name" value="SpoIIaa-like"/>
    <property type="match status" value="1"/>
</dbReference>
<dbReference type="InterPro" id="IPR003658">
    <property type="entry name" value="Anti-sigma_ant"/>
</dbReference>
<evidence type="ECO:0000259" key="3">
    <source>
        <dbReference type="PROSITE" id="PS50801"/>
    </source>
</evidence>
<evidence type="ECO:0000256" key="1">
    <source>
        <dbReference type="ARBA" id="ARBA00009013"/>
    </source>
</evidence>
<gene>
    <name evidence="4" type="ORF">DW099_03355</name>
</gene>
<evidence type="ECO:0000313" key="5">
    <source>
        <dbReference type="Proteomes" id="UP000284841"/>
    </source>
</evidence>
<protein>
    <recommendedName>
        <fullName evidence="2">Anti-sigma factor antagonist</fullName>
    </recommendedName>
</protein>
<reference evidence="4 5" key="1">
    <citation type="submission" date="2018-08" db="EMBL/GenBank/DDBJ databases">
        <title>A genome reference for cultivated species of the human gut microbiota.</title>
        <authorList>
            <person name="Zou Y."/>
            <person name="Xue W."/>
            <person name="Luo G."/>
        </authorList>
    </citation>
    <scope>NUCLEOTIDE SEQUENCE [LARGE SCALE GENOMIC DNA]</scope>
    <source>
        <strain evidence="4 5">AM07-24</strain>
    </source>
</reference>
<dbReference type="InterPro" id="IPR002645">
    <property type="entry name" value="STAS_dom"/>
</dbReference>
<accession>A0A415E753</accession>
<dbReference type="PROSITE" id="PS50801">
    <property type="entry name" value="STAS"/>
    <property type="match status" value="1"/>
</dbReference>
<dbReference type="Pfam" id="PF01740">
    <property type="entry name" value="STAS"/>
    <property type="match status" value="1"/>
</dbReference>
<evidence type="ECO:0000256" key="2">
    <source>
        <dbReference type="RuleBase" id="RU003749"/>
    </source>
</evidence>
<dbReference type="Proteomes" id="UP000284841">
    <property type="component" value="Unassembled WGS sequence"/>
</dbReference>
<dbReference type="AlphaFoldDB" id="A0A415E753"/>
<dbReference type="EMBL" id="QRMS01000001">
    <property type="protein sequence ID" value="RHJ89623.1"/>
    <property type="molecule type" value="Genomic_DNA"/>
</dbReference>
<comment type="caution">
    <text evidence="4">The sequence shown here is derived from an EMBL/GenBank/DDBJ whole genome shotgun (WGS) entry which is preliminary data.</text>
</comment>
<dbReference type="STRING" id="1776384.GCA_900086585_02960"/>
<dbReference type="CDD" id="cd07043">
    <property type="entry name" value="STAS_anti-anti-sigma_factors"/>
    <property type="match status" value="1"/>
</dbReference>
<dbReference type="Gene3D" id="3.30.750.24">
    <property type="entry name" value="STAS domain"/>
    <property type="match status" value="1"/>
</dbReference>
<dbReference type="RefSeq" id="WP_118333713.1">
    <property type="nucleotide sequence ID" value="NZ_AP025567.1"/>
</dbReference>
<dbReference type="PANTHER" id="PTHR33495">
    <property type="entry name" value="ANTI-SIGMA FACTOR ANTAGONIST TM_1081-RELATED-RELATED"/>
    <property type="match status" value="1"/>
</dbReference>
<dbReference type="NCBIfam" id="TIGR00377">
    <property type="entry name" value="ant_ant_sig"/>
    <property type="match status" value="1"/>
</dbReference>
<dbReference type="GO" id="GO:0043856">
    <property type="term" value="F:anti-sigma factor antagonist activity"/>
    <property type="evidence" value="ECO:0007669"/>
    <property type="project" value="InterPro"/>
</dbReference>
<organism evidence="4 5">
    <name type="scientific">Emergencia timonensis</name>
    <dbReference type="NCBI Taxonomy" id="1776384"/>
    <lineage>
        <taxon>Bacteria</taxon>
        <taxon>Bacillati</taxon>
        <taxon>Bacillota</taxon>
        <taxon>Clostridia</taxon>
        <taxon>Peptostreptococcales</taxon>
        <taxon>Anaerovoracaceae</taxon>
        <taxon>Emergencia</taxon>
    </lineage>
</organism>
<feature type="domain" description="STAS" evidence="3">
    <location>
        <begin position="1"/>
        <end position="98"/>
    </location>
</feature>